<dbReference type="PANTHER" id="PTHR43674">
    <property type="entry name" value="NITRILASE C965.09-RELATED"/>
    <property type="match status" value="1"/>
</dbReference>
<dbReference type="SUPFAM" id="SSF56317">
    <property type="entry name" value="Carbon-nitrogen hydrolase"/>
    <property type="match status" value="1"/>
</dbReference>
<feature type="domain" description="CN hydrolase" evidence="2">
    <location>
        <begin position="1"/>
        <end position="264"/>
    </location>
</feature>
<dbReference type="GO" id="GO:0050126">
    <property type="term" value="F:N-carbamoylputrescine amidase activity"/>
    <property type="evidence" value="ECO:0007669"/>
    <property type="project" value="TreeGrafter"/>
</dbReference>
<dbReference type="Pfam" id="PF00795">
    <property type="entry name" value="CN_hydrolase"/>
    <property type="match status" value="1"/>
</dbReference>
<dbReference type="PROSITE" id="PS50263">
    <property type="entry name" value="CN_HYDROLASE"/>
    <property type="match status" value="1"/>
</dbReference>
<dbReference type="EMBL" id="JASFZW010000008">
    <property type="protein sequence ID" value="KAK2077024.1"/>
    <property type="molecule type" value="Genomic_DNA"/>
</dbReference>
<name>A0AAD9MGI9_PROWI</name>
<dbReference type="Proteomes" id="UP001255856">
    <property type="component" value="Unassembled WGS sequence"/>
</dbReference>
<accession>A0AAD9MGI9</accession>
<comment type="caution">
    <text evidence="3">The sequence shown here is derived from an EMBL/GenBank/DDBJ whole genome shotgun (WGS) entry which is preliminary data.</text>
</comment>
<dbReference type="Gene3D" id="3.60.110.10">
    <property type="entry name" value="Carbon-nitrogen hydrolase"/>
    <property type="match status" value="1"/>
</dbReference>
<sequence length="298" mass="32580">MANSRSRLPTAQAKAEKNVRDAAAAGANIILIQELFEAPYFCQEQLAKYYDLAKPLEGNPLIERFASLAKELGVVLPLSFFERAGNAYFNSLVVADADGSIVGHYRKSHIPDGPGYQEKFYFSPGDTGFKVFDTRFGRIGALICWDQWFPEGARCLALMGAELIFYPTAIGSEPPPAPPVSSYLHWQRVMAGHAGASMVPVIAANRLGKEEFEKSHITFYGGSFITDETGRVVAQVGGKVPTPNGGPDADPEQVEGFVTASFDLDEIRTARASWGLFRDRRPELYGAIRTLDGVSAHR</sequence>
<keyword evidence="1" id="KW-0378">Hydrolase</keyword>
<dbReference type="InterPro" id="IPR050345">
    <property type="entry name" value="Aliph_Amidase/BUP"/>
</dbReference>
<evidence type="ECO:0000259" key="2">
    <source>
        <dbReference type="PROSITE" id="PS50263"/>
    </source>
</evidence>
<keyword evidence="4" id="KW-1185">Reference proteome</keyword>
<gene>
    <name evidence="3" type="ORF">QBZ16_005252</name>
</gene>
<reference evidence="3" key="1">
    <citation type="submission" date="2021-01" db="EMBL/GenBank/DDBJ databases">
        <authorList>
            <person name="Eckstrom K.M.E."/>
        </authorList>
    </citation>
    <scope>NUCLEOTIDE SEQUENCE</scope>
    <source>
        <strain evidence="3">UVCC 0001</strain>
    </source>
</reference>
<dbReference type="InterPro" id="IPR036526">
    <property type="entry name" value="C-N_Hydrolase_sf"/>
</dbReference>
<evidence type="ECO:0000313" key="3">
    <source>
        <dbReference type="EMBL" id="KAK2077024.1"/>
    </source>
</evidence>
<evidence type="ECO:0000256" key="1">
    <source>
        <dbReference type="ARBA" id="ARBA00022801"/>
    </source>
</evidence>
<dbReference type="InterPro" id="IPR003010">
    <property type="entry name" value="C-N_Hydrolase"/>
</dbReference>
<dbReference type="PANTHER" id="PTHR43674:SF2">
    <property type="entry name" value="BETA-UREIDOPROPIONASE"/>
    <property type="match status" value="1"/>
</dbReference>
<proteinExistence type="predicted"/>
<protein>
    <recommendedName>
        <fullName evidence="2">CN hydrolase domain-containing protein</fullName>
    </recommendedName>
</protein>
<organism evidence="3 4">
    <name type="scientific">Prototheca wickerhamii</name>
    <dbReference type="NCBI Taxonomy" id="3111"/>
    <lineage>
        <taxon>Eukaryota</taxon>
        <taxon>Viridiplantae</taxon>
        <taxon>Chlorophyta</taxon>
        <taxon>core chlorophytes</taxon>
        <taxon>Trebouxiophyceae</taxon>
        <taxon>Chlorellales</taxon>
        <taxon>Chlorellaceae</taxon>
        <taxon>Prototheca</taxon>
    </lineage>
</organism>
<dbReference type="AlphaFoldDB" id="A0AAD9MGI9"/>
<dbReference type="GO" id="GO:0033388">
    <property type="term" value="P:putrescine biosynthetic process from arginine"/>
    <property type="evidence" value="ECO:0007669"/>
    <property type="project" value="TreeGrafter"/>
</dbReference>
<evidence type="ECO:0000313" key="4">
    <source>
        <dbReference type="Proteomes" id="UP001255856"/>
    </source>
</evidence>
<dbReference type="CDD" id="cd07573">
    <property type="entry name" value="CPA"/>
    <property type="match status" value="1"/>
</dbReference>